<comment type="caution">
    <text evidence="2">The sequence shown here is derived from an EMBL/GenBank/DDBJ whole genome shotgun (WGS) entry which is preliminary data.</text>
</comment>
<accession>A0A498KUL3</accession>
<gene>
    <name evidence="2" type="ORF">DVH24_018544</name>
</gene>
<dbReference type="Proteomes" id="UP000290289">
    <property type="component" value="Unassembled WGS sequence"/>
</dbReference>
<keyword evidence="3" id="KW-1185">Reference proteome</keyword>
<feature type="region of interest" description="Disordered" evidence="1">
    <location>
        <begin position="41"/>
        <end position="67"/>
    </location>
</feature>
<dbReference type="AlphaFoldDB" id="A0A498KUL3"/>
<proteinExistence type="predicted"/>
<evidence type="ECO:0000256" key="1">
    <source>
        <dbReference type="SAM" id="MobiDB-lite"/>
    </source>
</evidence>
<evidence type="ECO:0000313" key="3">
    <source>
        <dbReference type="Proteomes" id="UP000290289"/>
    </source>
</evidence>
<sequence length="67" mass="7302">MSTVACQDSQNVDHECPWHANDMSRLGKCGPWHAKPRKMSTIGMSNVDHGNANDMPSLGKMSTMACP</sequence>
<dbReference type="EMBL" id="RDQH01000003">
    <property type="protein sequence ID" value="RXI10084.1"/>
    <property type="molecule type" value="Genomic_DNA"/>
</dbReference>
<reference evidence="2 3" key="1">
    <citation type="submission" date="2018-10" db="EMBL/GenBank/DDBJ databases">
        <title>A high-quality apple genome assembly.</title>
        <authorList>
            <person name="Hu J."/>
        </authorList>
    </citation>
    <scope>NUCLEOTIDE SEQUENCE [LARGE SCALE GENOMIC DNA]</scope>
    <source>
        <strain evidence="3">cv. HFTH1</strain>
        <tissue evidence="2">Young leaf</tissue>
    </source>
</reference>
<protein>
    <submittedName>
        <fullName evidence="2">Uncharacterized protein</fullName>
    </submittedName>
</protein>
<evidence type="ECO:0000313" key="2">
    <source>
        <dbReference type="EMBL" id="RXI10084.1"/>
    </source>
</evidence>
<organism evidence="2 3">
    <name type="scientific">Malus domestica</name>
    <name type="common">Apple</name>
    <name type="synonym">Pyrus malus</name>
    <dbReference type="NCBI Taxonomy" id="3750"/>
    <lineage>
        <taxon>Eukaryota</taxon>
        <taxon>Viridiplantae</taxon>
        <taxon>Streptophyta</taxon>
        <taxon>Embryophyta</taxon>
        <taxon>Tracheophyta</taxon>
        <taxon>Spermatophyta</taxon>
        <taxon>Magnoliopsida</taxon>
        <taxon>eudicotyledons</taxon>
        <taxon>Gunneridae</taxon>
        <taxon>Pentapetalae</taxon>
        <taxon>rosids</taxon>
        <taxon>fabids</taxon>
        <taxon>Rosales</taxon>
        <taxon>Rosaceae</taxon>
        <taxon>Amygdaloideae</taxon>
        <taxon>Maleae</taxon>
        <taxon>Malus</taxon>
    </lineage>
</organism>
<name>A0A498KUL3_MALDO</name>